<evidence type="ECO:0008006" key="4">
    <source>
        <dbReference type="Google" id="ProtNLM"/>
    </source>
</evidence>
<feature type="region of interest" description="Disordered" evidence="1">
    <location>
        <begin position="1"/>
        <end position="27"/>
    </location>
</feature>
<dbReference type="Pfam" id="PF05960">
    <property type="entry name" value="DUF885"/>
    <property type="match status" value="1"/>
</dbReference>
<dbReference type="STRING" id="71999.KPaMU14_08940"/>
<dbReference type="PANTHER" id="PTHR33361:SF2">
    <property type="entry name" value="DUF885 DOMAIN-CONTAINING PROTEIN"/>
    <property type="match status" value="1"/>
</dbReference>
<evidence type="ECO:0000313" key="2">
    <source>
        <dbReference type="EMBL" id="EME36309.1"/>
    </source>
</evidence>
<organism evidence="2 3">
    <name type="scientific">Kocuria palustris PEL</name>
    <dbReference type="NCBI Taxonomy" id="1236550"/>
    <lineage>
        <taxon>Bacteria</taxon>
        <taxon>Bacillati</taxon>
        <taxon>Actinomycetota</taxon>
        <taxon>Actinomycetes</taxon>
        <taxon>Micrococcales</taxon>
        <taxon>Micrococcaceae</taxon>
        <taxon>Kocuria</taxon>
    </lineage>
</organism>
<comment type="caution">
    <text evidence="2">The sequence shown here is derived from an EMBL/GenBank/DDBJ whole genome shotgun (WGS) entry which is preliminary data.</text>
</comment>
<dbReference type="RefSeq" id="WP_006215023.1">
    <property type="nucleotide sequence ID" value="NZ_ANHZ02000016.1"/>
</dbReference>
<keyword evidence="3" id="KW-1185">Reference proteome</keyword>
<dbReference type="AlphaFoldDB" id="M2YCF2"/>
<dbReference type="PANTHER" id="PTHR33361">
    <property type="entry name" value="GLR0591 PROTEIN"/>
    <property type="match status" value="1"/>
</dbReference>
<evidence type="ECO:0000313" key="3">
    <source>
        <dbReference type="Proteomes" id="UP000009877"/>
    </source>
</evidence>
<dbReference type="Proteomes" id="UP000009877">
    <property type="component" value="Unassembled WGS sequence"/>
</dbReference>
<feature type="compositionally biased region" description="Polar residues" evidence="1">
    <location>
        <begin position="599"/>
        <end position="608"/>
    </location>
</feature>
<sequence length="635" mass="70536">MASASSDSASSHHEQEAAQQPRRRPTPLDAVAEGYFRSMLRLNPAWAIELGAPDHGWGYRDVSPEGLSAEFDVTRAAAAALARTEPVDDVDRVTAHALDSQLSLDTRLHEAGLDGSRINNISSPVQKIREAFDNLPKYTEQDWEVIEQQLRCVPEAVDSAIVAARHQQAHGPVTAAAQLANAASLADGYASANGSFMDLSRSSRVTQLPPELRRSVYSGVDRARQAYVRFAAELRELSREAPEEMAVGPEEYRLRLRQFTGLSPDLAQTYEWGIDLLQRIVAEMSATAERILPDHAGDDRIQAAMDALDEDPHRQLHGRHQLLTWMQGVSTHAMDALSGSHFEISDEMRRLECRIAPTSDGGIYYTPPSADFRRPGRMWWSVPEGKEVFRTWGERTTVYHEGVPGHHLQFSHVVAHAQELNLWRRLGLWVSGHGEGWALYAERLMSELGFFEDDGDRMGMLNAQRMRAARVVFDIGFHCGFRIPGRLGDILGGAEPGRAWTPEDGWAFLRRNIVMDPDSLRFEWMRYMGWPGQAPSYSLGMEAWERSRHHAAAQAGADFDLARFHSRALGIGSVGLDTLDYALSLSAAPRRADVPPCTDSATSRTQARQMRGEVNAPRGADVPLGVGGEHHRDFA</sequence>
<reference evidence="2 3" key="1">
    <citation type="journal article" date="2014" name="Genome Announc.">
        <title>Draft Genome Sequence of Kocuria palustris PEL.</title>
        <authorList>
            <person name="Sharma G."/>
            <person name="Khatri I."/>
            <person name="Subramanian S."/>
        </authorList>
    </citation>
    <scope>NUCLEOTIDE SEQUENCE [LARGE SCALE GENOMIC DNA]</scope>
    <source>
        <strain evidence="2 3">PEL</strain>
    </source>
</reference>
<name>M2YCF2_9MICC</name>
<feature type="region of interest" description="Disordered" evidence="1">
    <location>
        <begin position="591"/>
        <end position="635"/>
    </location>
</feature>
<gene>
    <name evidence="2" type="ORF">C884_00600</name>
</gene>
<proteinExistence type="predicted"/>
<evidence type="ECO:0000256" key="1">
    <source>
        <dbReference type="SAM" id="MobiDB-lite"/>
    </source>
</evidence>
<dbReference type="InterPro" id="IPR010281">
    <property type="entry name" value="DUF885"/>
</dbReference>
<accession>M2YCF2</accession>
<dbReference type="EMBL" id="ANHZ02000016">
    <property type="protein sequence ID" value="EME36309.1"/>
    <property type="molecule type" value="Genomic_DNA"/>
</dbReference>
<protein>
    <recommendedName>
        <fullName evidence="4">DUF885 domain-containing protein</fullName>
    </recommendedName>
</protein>